<dbReference type="STRING" id="144197.ENSSPAP00000016193"/>
<protein>
    <recommendedName>
        <fullName evidence="2">DUF5604 domain-containing protein</fullName>
    </recommendedName>
</protein>
<evidence type="ECO:0000256" key="1">
    <source>
        <dbReference type="SAM" id="Coils"/>
    </source>
</evidence>
<sequence length="223" mass="24961">MHTDIGGRQKARHRAAAVPGCTTRWSLVTLEEELGVSLDELKKWIEDAVEKSELVQKKKAQLTELKEWVEQKEQEKAKTEKLLVDANQSILECEKLVKATYRRNGLVYRESSSEDEGGGGGVLPSEVIEIDDDDDDDVIGLNLSRTVLFFYPAGIQNTAPAVFVSQIQSQSMTQPNPNMTEDELRVGMNILGKKRTKTWHRGTLVAINPVGQLPHAERSRCSF</sequence>
<dbReference type="Gene3D" id="2.30.30.140">
    <property type="match status" value="1"/>
</dbReference>
<dbReference type="AlphaFoldDB" id="A0A3B5A4K6"/>
<keyword evidence="1" id="KW-0175">Coiled coil</keyword>
<feature type="coiled-coil region" evidence="1">
    <location>
        <begin position="45"/>
        <end position="89"/>
    </location>
</feature>
<feature type="domain" description="DUF5604" evidence="2">
    <location>
        <begin position="183"/>
        <end position="211"/>
    </location>
</feature>
<name>A0A3B5A4K6_9TELE</name>
<organism evidence="3">
    <name type="scientific">Stegastes partitus</name>
    <name type="common">bicolor damselfish</name>
    <dbReference type="NCBI Taxonomy" id="144197"/>
    <lineage>
        <taxon>Eukaryota</taxon>
        <taxon>Metazoa</taxon>
        <taxon>Chordata</taxon>
        <taxon>Craniata</taxon>
        <taxon>Vertebrata</taxon>
        <taxon>Euteleostomi</taxon>
        <taxon>Actinopterygii</taxon>
        <taxon>Neopterygii</taxon>
        <taxon>Teleostei</taxon>
        <taxon>Neoteleostei</taxon>
        <taxon>Acanthomorphata</taxon>
        <taxon>Ovalentaria</taxon>
        <taxon>Pomacentridae</taxon>
        <taxon>Stegastes</taxon>
    </lineage>
</organism>
<reference evidence="3" key="1">
    <citation type="submission" date="2023-09" db="UniProtKB">
        <authorList>
            <consortium name="Ensembl"/>
        </authorList>
    </citation>
    <scope>IDENTIFICATION</scope>
</reference>
<dbReference type="InterPro" id="IPR040880">
    <property type="entry name" value="DUF5604"/>
</dbReference>
<dbReference type="GeneTree" id="ENSGT00940000170759"/>
<accession>A0A3B5A4K6</accession>
<evidence type="ECO:0000259" key="2">
    <source>
        <dbReference type="Pfam" id="PF18300"/>
    </source>
</evidence>
<evidence type="ECO:0000313" key="3">
    <source>
        <dbReference type="Ensembl" id="ENSSPAP00000016193.1"/>
    </source>
</evidence>
<proteinExistence type="predicted"/>
<dbReference type="Pfam" id="PF18300">
    <property type="entry name" value="DUF5604"/>
    <property type="match status" value="1"/>
</dbReference>
<dbReference type="Ensembl" id="ENSSPAT00000016453.1">
    <property type="protein sequence ID" value="ENSSPAP00000016193.1"/>
    <property type="gene ID" value="ENSSPAG00000012206.1"/>
</dbReference>